<dbReference type="Proteomes" id="UP000317839">
    <property type="component" value="Unassembled WGS sequence"/>
</dbReference>
<comment type="caution">
    <text evidence="2">The sequence shown here is derived from an EMBL/GenBank/DDBJ whole genome shotgun (WGS) entry which is preliminary data.</text>
</comment>
<keyword evidence="1" id="KW-0472">Membrane</keyword>
<proteinExistence type="predicted"/>
<protein>
    <submittedName>
        <fullName evidence="2">Uncharacterized protein</fullName>
    </submittedName>
</protein>
<keyword evidence="1" id="KW-0812">Transmembrane</keyword>
<dbReference type="EMBL" id="VIKR01000002">
    <property type="protein sequence ID" value="TQV75232.1"/>
    <property type="molecule type" value="Genomic_DNA"/>
</dbReference>
<dbReference type="RefSeq" id="WP_142941848.1">
    <property type="nucleotide sequence ID" value="NZ_VIKR01000002.1"/>
</dbReference>
<dbReference type="OrthoDB" id="1261592at2"/>
<dbReference type="AlphaFoldDB" id="A0A545TDD8"/>
<keyword evidence="3" id="KW-1185">Reference proteome</keyword>
<reference evidence="2 3" key="1">
    <citation type="submission" date="2019-06" db="EMBL/GenBank/DDBJ databases">
        <title>Draft genome of Aliikangiella marina GYP-15.</title>
        <authorList>
            <person name="Wang G."/>
        </authorList>
    </citation>
    <scope>NUCLEOTIDE SEQUENCE [LARGE SCALE GENOMIC DNA]</scope>
    <source>
        <strain evidence="2 3">GYP-15</strain>
    </source>
</reference>
<accession>A0A545TDD8</accession>
<name>A0A545TDD8_9GAMM</name>
<sequence length="109" mass="12275">MIPVNKTAQKKIFLMVILPIITVVAGLEMYTDYREAYNFSADGVVVEASWNTPNHNIPLFKIKTVDTIKQFHHAQVILEPDQIKVGDSFKKAQGSKDCIINGDRVKCVK</sequence>
<organism evidence="2 3">
    <name type="scientific">Aliikangiella marina</name>
    <dbReference type="NCBI Taxonomy" id="1712262"/>
    <lineage>
        <taxon>Bacteria</taxon>
        <taxon>Pseudomonadati</taxon>
        <taxon>Pseudomonadota</taxon>
        <taxon>Gammaproteobacteria</taxon>
        <taxon>Oceanospirillales</taxon>
        <taxon>Pleioneaceae</taxon>
        <taxon>Aliikangiella</taxon>
    </lineage>
</organism>
<evidence type="ECO:0000256" key="1">
    <source>
        <dbReference type="SAM" id="Phobius"/>
    </source>
</evidence>
<feature type="transmembrane region" description="Helical" evidence="1">
    <location>
        <begin position="12"/>
        <end position="30"/>
    </location>
</feature>
<evidence type="ECO:0000313" key="2">
    <source>
        <dbReference type="EMBL" id="TQV75232.1"/>
    </source>
</evidence>
<gene>
    <name evidence="2" type="ORF">FLL45_09865</name>
</gene>
<evidence type="ECO:0000313" key="3">
    <source>
        <dbReference type="Proteomes" id="UP000317839"/>
    </source>
</evidence>
<keyword evidence="1" id="KW-1133">Transmembrane helix</keyword>